<dbReference type="RefSeq" id="XP_009026961.1">
    <property type="nucleotide sequence ID" value="XM_009028713.1"/>
</dbReference>
<comment type="similarity">
    <text evidence="8">Belongs to the IWS1 family.</text>
</comment>
<dbReference type="InterPro" id="IPR035441">
    <property type="entry name" value="TFIIS/LEDGF_dom_sf"/>
</dbReference>
<evidence type="ECO:0000256" key="1">
    <source>
        <dbReference type="ARBA" id="ARBA00022448"/>
    </source>
</evidence>
<evidence type="ECO:0000256" key="2">
    <source>
        <dbReference type="ARBA" id="ARBA00022664"/>
    </source>
</evidence>
<dbReference type="Pfam" id="PF08711">
    <property type="entry name" value="Med26"/>
    <property type="match status" value="1"/>
</dbReference>
<reference evidence="11 13" key="2">
    <citation type="journal article" date="2013" name="Nature">
        <title>Insights into bilaterian evolution from three spiralian genomes.</title>
        <authorList>
            <person name="Simakov O."/>
            <person name="Marletaz F."/>
            <person name="Cho S.J."/>
            <person name="Edsinger-Gonzales E."/>
            <person name="Havlak P."/>
            <person name="Hellsten U."/>
            <person name="Kuo D.H."/>
            <person name="Larsson T."/>
            <person name="Lv J."/>
            <person name="Arendt D."/>
            <person name="Savage R."/>
            <person name="Osoegawa K."/>
            <person name="de Jong P."/>
            <person name="Grimwood J."/>
            <person name="Chapman J.A."/>
            <person name="Shapiro H."/>
            <person name="Aerts A."/>
            <person name="Otillar R.P."/>
            <person name="Terry A.Y."/>
            <person name="Boore J.L."/>
            <person name="Grigoriev I.V."/>
            <person name="Lindberg D.R."/>
            <person name="Seaver E.C."/>
            <person name="Weisblat D.A."/>
            <person name="Putnam N.H."/>
            <person name="Rokhsar D.S."/>
        </authorList>
    </citation>
    <scope>NUCLEOTIDE SEQUENCE</scope>
</reference>
<dbReference type="HOGENOM" id="CLU_040584_0_0_1"/>
<evidence type="ECO:0000259" key="10">
    <source>
        <dbReference type="PROSITE" id="PS51319"/>
    </source>
</evidence>
<dbReference type="STRING" id="6412.T1G6Q2"/>
<evidence type="ECO:0000256" key="3">
    <source>
        <dbReference type="ARBA" id="ARBA00022816"/>
    </source>
</evidence>
<evidence type="ECO:0000313" key="12">
    <source>
        <dbReference type="EnsemblMetazoa" id="HelroP87445"/>
    </source>
</evidence>
<evidence type="ECO:0000313" key="13">
    <source>
        <dbReference type="Proteomes" id="UP000015101"/>
    </source>
</evidence>
<reference evidence="13" key="1">
    <citation type="submission" date="2012-12" db="EMBL/GenBank/DDBJ databases">
        <authorList>
            <person name="Hellsten U."/>
            <person name="Grimwood J."/>
            <person name="Chapman J.A."/>
            <person name="Shapiro H."/>
            <person name="Aerts A."/>
            <person name="Otillar R.P."/>
            <person name="Terry A.Y."/>
            <person name="Boore J.L."/>
            <person name="Simakov O."/>
            <person name="Marletaz F."/>
            <person name="Cho S.-J."/>
            <person name="Edsinger-Gonzales E."/>
            <person name="Havlak P."/>
            <person name="Kuo D.-H."/>
            <person name="Larsson T."/>
            <person name="Lv J."/>
            <person name="Arendt D."/>
            <person name="Savage R."/>
            <person name="Osoegawa K."/>
            <person name="de Jong P."/>
            <person name="Lindberg D.R."/>
            <person name="Seaver E.C."/>
            <person name="Weisblat D.A."/>
            <person name="Putnam N.H."/>
            <person name="Grigoriev I.V."/>
            <person name="Rokhsar D.S."/>
        </authorList>
    </citation>
    <scope>NUCLEOTIDE SEQUENCE</scope>
</reference>
<gene>
    <name evidence="12" type="primary">20216749</name>
    <name evidence="11" type="ORF">HELRODRAFT_87445</name>
</gene>
<evidence type="ECO:0000256" key="4">
    <source>
        <dbReference type="ARBA" id="ARBA00023015"/>
    </source>
</evidence>
<evidence type="ECO:0000256" key="9">
    <source>
        <dbReference type="PROSITE-ProRule" id="PRU00649"/>
    </source>
</evidence>
<dbReference type="SUPFAM" id="SSF47676">
    <property type="entry name" value="Conserved domain common to transcription factors TFIIS, elongin A, CRSP70"/>
    <property type="match status" value="1"/>
</dbReference>
<dbReference type="Proteomes" id="UP000015101">
    <property type="component" value="Unassembled WGS sequence"/>
</dbReference>
<keyword evidence="5" id="KW-0804">Transcription</keyword>
<dbReference type="GO" id="GO:0008380">
    <property type="term" value="P:RNA splicing"/>
    <property type="evidence" value="ECO:0007669"/>
    <property type="project" value="UniProtKB-KW"/>
</dbReference>
<dbReference type="CTD" id="20216749"/>
<dbReference type="GeneID" id="20216749"/>
<keyword evidence="2" id="KW-0507">mRNA processing</keyword>
<dbReference type="eggNOG" id="KOG1793">
    <property type="taxonomic scope" value="Eukaryota"/>
</dbReference>
<evidence type="ECO:0000256" key="5">
    <source>
        <dbReference type="ARBA" id="ARBA00023163"/>
    </source>
</evidence>
<dbReference type="FunFam" id="1.20.930.10:FF:000001">
    <property type="entry name" value="IWS1, SUPT6H interacting protein"/>
    <property type="match status" value="1"/>
</dbReference>
<keyword evidence="1" id="KW-0813">Transport</keyword>
<keyword evidence="3" id="KW-0509">mRNA transport</keyword>
<organism evidence="12 13">
    <name type="scientific">Helobdella robusta</name>
    <name type="common">Californian leech</name>
    <dbReference type="NCBI Taxonomy" id="6412"/>
    <lineage>
        <taxon>Eukaryota</taxon>
        <taxon>Metazoa</taxon>
        <taxon>Spiralia</taxon>
        <taxon>Lophotrochozoa</taxon>
        <taxon>Annelida</taxon>
        <taxon>Clitellata</taxon>
        <taxon>Hirudinea</taxon>
        <taxon>Rhynchobdellida</taxon>
        <taxon>Glossiphoniidae</taxon>
        <taxon>Helobdella</taxon>
    </lineage>
</organism>
<evidence type="ECO:0000256" key="7">
    <source>
        <dbReference type="ARBA" id="ARBA00023242"/>
    </source>
</evidence>
<feature type="domain" description="TFIIS N-terminal" evidence="10">
    <location>
        <begin position="98"/>
        <end position="176"/>
    </location>
</feature>
<comment type="subcellular location">
    <subcellularLocation>
        <location evidence="9">Nucleus</location>
    </subcellularLocation>
</comment>
<dbReference type="GO" id="GO:0016973">
    <property type="term" value="P:poly(A)+ mRNA export from nucleus"/>
    <property type="evidence" value="ECO:0000318"/>
    <property type="project" value="GO_Central"/>
</dbReference>
<dbReference type="InterPro" id="IPR017923">
    <property type="entry name" value="TFIIS_N"/>
</dbReference>
<keyword evidence="13" id="KW-1185">Reference proteome</keyword>
<dbReference type="EMBL" id="KB097558">
    <property type="protein sequence ID" value="ESN94843.1"/>
    <property type="molecule type" value="Genomic_DNA"/>
</dbReference>
<dbReference type="GO" id="GO:0006397">
    <property type="term" value="P:mRNA processing"/>
    <property type="evidence" value="ECO:0007669"/>
    <property type="project" value="UniProtKB-KW"/>
</dbReference>
<dbReference type="AlphaFoldDB" id="T1G6Q2"/>
<dbReference type="EMBL" id="AMQM01007050">
    <property type="status" value="NOT_ANNOTATED_CDS"/>
    <property type="molecule type" value="Genomic_DNA"/>
</dbReference>
<dbReference type="OrthoDB" id="21124at2759"/>
<evidence type="ECO:0000313" key="11">
    <source>
        <dbReference type="EMBL" id="ESN94843.1"/>
    </source>
</evidence>
<dbReference type="GO" id="GO:0005634">
    <property type="term" value="C:nucleus"/>
    <property type="evidence" value="ECO:0000318"/>
    <property type="project" value="GO_Central"/>
</dbReference>
<dbReference type="InterPro" id="IPR051037">
    <property type="entry name" value="RNAPII_TF_IWS1"/>
</dbReference>
<keyword evidence="4" id="KW-0805">Transcription regulation</keyword>
<dbReference type="PANTHER" id="PTHR46010">
    <property type="entry name" value="PROTEIN IWS1 HOMOLOG"/>
    <property type="match status" value="1"/>
</dbReference>
<dbReference type="PANTHER" id="PTHR46010:SF1">
    <property type="entry name" value="PROTEIN IWS1 HOMOLOG"/>
    <property type="match status" value="1"/>
</dbReference>
<sequence>MAAPDNEPTVYDFDLMMAKKKEERRRRKRKIDDVDLINHNDDAIAEMIKVMNTAAEQDRQLNSQNKPAIQVMRQLPYVKAKLGKLEIVESLSDPGILSSVAIWLAPLPNLCLPHLEIREALLKQLLEYPPISSEALKASGLGKAVAYLSKHPKETAINKGRCQQLITRWAKRLFCQDASFKDFTREERQQRDLKCCPKKRKLTSKTEQEEKNSSGELVGFTGALTVKKKDEQRLLREDTNPADRARVPEPSLTEYIIRPKWKIEGGLAEGGSRKKKLTRLDELNRKVKAMKRASISKPGVSVSLQGNNMNL</sequence>
<keyword evidence="6" id="KW-0508">mRNA splicing</keyword>
<evidence type="ECO:0000256" key="8">
    <source>
        <dbReference type="ARBA" id="ARBA00037992"/>
    </source>
</evidence>
<dbReference type="InParanoid" id="T1G6Q2"/>
<reference evidence="12" key="3">
    <citation type="submission" date="2015-06" db="UniProtKB">
        <authorList>
            <consortium name="EnsemblMetazoa"/>
        </authorList>
    </citation>
    <scope>IDENTIFICATION</scope>
</reference>
<dbReference type="PROSITE" id="PS51319">
    <property type="entry name" value="TFIIS_N"/>
    <property type="match status" value="1"/>
</dbReference>
<dbReference type="EnsemblMetazoa" id="HelroT87445">
    <property type="protein sequence ID" value="HelroP87445"/>
    <property type="gene ID" value="HelroG87445"/>
</dbReference>
<dbReference type="KEGG" id="hro:HELRODRAFT_87445"/>
<dbReference type="Gene3D" id="1.20.930.10">
    <property type="entry name" value="Conserved domain common to transcription factors TFIIS, elongin A, CRSP70"/>
    <property type="match status" value="1"/>
</dbReference>
<protein>
    <recommendedName>
        <fullName evidence="10">TFIIS N-terminal domain-containing protein</fullName>
    </recommendedName>
</protein>
<accession>T1G6Q2</accession>
<dbReference type="OMA" id="SCHHECK"/>
<name>T1G6Q2_HELRO</name>
<keyword evidence="7 9" id="KW-0539">Nucleus</keyword>
<evidence type="ECO:0000256" key="6">
    <source>
        <dbReference type="ARBA" id="ARBA00023187"/>
    </source>
</evidence>
<proteinExistence type="inferred from homology"/>